<reference evidence="2 3" key="1">
    <citation type="submission" date="2024-04" db="EMBL/GenBank/DDBJ databases">
        <authorList>
            <consortium name="Genoscope - CEA"/>
            <person name="William W."/>
        </authorList>
    </citation>
    <scope>NUCLEOTIDE SEQUENCE [LARGE SCALE GENOMIC DNA]</scope>
</reference>
<comment type="caution">
    <text evidence="2">The sequence shown here is derived from an EMBL/GenBank/DDBJ whole genome shotgun (WGS) entry which is preliminary data.</text>
</comment>
<dbReference type="AlphaFoldDB" id="A0AAV2HTN1"/>
<proteinExistence type="predicted"/>
<feature type="non-terminal residue" evidence="2">
    <location>
        <position position="104"/>
    </location>
</feature>
<feature type="non-terminal residue" evidence="2">
    <location>
        <position position="1"/>
    </location>
</feature>
<protein>
    <submittedName>
        <fullName evidence="2">Uncharacterized protein</fullName>
    </submittedName>
</protein>
<dbReference type="EMBL" id="CAXITT010000263">
    <property type="protein sequence ID" value="CAL1537470.1"/>
    <property type="molecule type" value="Genomic_DNA"/>
</dbReference>
<evidence type="ECO:0000313" key="3">
    <source>
        <dbReference type="Proteomes" id="UP001497497"/>
    </source>
</evidence>
<sequence length="104" mass="12150">VLGAQTKRQSTLGVFCSEDNVTDSLLQFEVQEYAIKMDELRTKITQLETEIEVSKEELKNEKNLKKETEIQLKQLEQQVKSKEAFINEITLEKEELKDSLMKEK</sequence>
<evidence type="ECO:0000313" key="2">
    <source>
        <dbReference type="EMBL" id="CAL1537470.1"/>
    </source>
</evidence>
<feature type="coiled-coil region" evidence="1">
    <location>
        <begin position="30"/>
        <end position="92"/>
    </location>
</feature>
<keyword evidence="1" id="KW-0175">Coiled coil</keyword>
<dbReference type="Proteomes" id="UP001497497">
    <property type="component" value="Unassembled WGS sequence"/>
</dbReference>
<name>A0AAV2HTN1_LYMST</name>
<evidence type="ECO:0000256" key="1">
    <source>
        <dbReference type="SAM" id="Coils"/>
    </source>
</evidence>
<gene>
    <name evidence="2" type="ORF">GSLYS_00011383001</name>
</gene>
<organism evidence="2 3">
    <name type="scientific">Lymnaea stagnalis</name>
    <name type="common">Great pond snail</name>
    <name type="synonym">Helix stagnalis</name>
    <dbReference type="NCBI Taxonomy" id="6523"/>
    <lineage>
        <taxon>Eukaryota</taxon>
        <taxon>Metazoa</taxon>
        <taxon>Spiralia</taxon>
        <taxon>Lophotrochozoa</taxon>
        <taxon>Mollusca</taxon>
        <taxon>Gastropoda</taxon>
        <taxon>Heterobranchia</taxon>
        <taxon>Euthyneura</taxon>
        <taxon>Panpulmonata</taxon>
        <taxon>Hygrophila</taxon>
        <taxon>Lymnaeoidea</taxon>
        <taxon>Lymnaeidae</taxon>
        <taxon>Lymnaea</taxon>
    </lineage>
</organism>
<accession>A0AAV2HTN1</accession>
<keyword evidence="3" id="KW-1185">Reference proteome</keyword>